<dbReference type="NCBIfam" id="TIGR04183">
    <property type="entry name" value="Por_Secre_tail"/>
    <property type="match status" value="1"/>
</dbReference>
<keyword evidence="1" id="KW-0732">Signal</keyword>
<keyword evidence="4" id="KW-1185">Reference proteome</keyword>
<dbReference type="Proteomes" id="UP000261284">
    <property type="component" value="Unassembled WGS sequence"/>
</dbReference>
<organism evidence="3 4">
    <name type="scientific">Deminuibacter soli</name>
    <dbReference type="NCBI Taxonomy" id="2291815"/>
    <lineage>
        <taxon>Bacteria</taxon>
        <taxon>Pseudomonadati</taxon>
        <taxon>Bacteroidota</taxon>
        <taxon>Chitinophagia</taxon>
        <taxon>Chitinophagales</taxon>
        <taxon>Chitinophagaceae</taxon>
        <taxon>Deminuibacter</taxon>
    </lineage>
</organism>
<proteinExistence type="predicted"/>
<evidence type="ECO:0000256" key="1">
    <source>
        <dbReference type="SAM" id="SignalP"/>
    </source>
</evidence>
<dbReference type="RefSeq" id="WP_116849505.1">
    <property type="nucleotide sequence ID" value="NZ_QTJU01000012.1"/>
</dbReference>
<dbReference type="Pfam" id="PF18962">
    <property type="entry name" value="Por_Secre_tail"/>
    <property type="match status" value="1"/>
</dbReference>
<feature type="domain" description="Secretion system C-terminal sorting" evidence="2">
    <location>
        <begin position="54"/>
        <end position="120"/>
    </location>
</feature>
<feature type="chain" id="PRO_5017706925" evidence="1">
    <location>
        <begin position="40"/>
        <end position="129"/>
    </location>
</feature>
<dbReference type="OrthoDB" id="667194at2"/>
<dbReference type="AlphaFoldDB" id="A0A3E1NDK8"/>
<sequence>MVRFLHKQFYWNTRRLITGIFVAALVCLASSFHSPEANAAGDELFYDVKIVKYYPNPATAFINFEFPQDIDKSYTLLIFSFVGKKITEMPVDNSKIIVNLNDYFRGIYVFQLKDRTGRVIETGKFQVIK</sequence>
<gene>
    <name evidence="3" type="ORF">DXN05_22295</name>
</gene>
<evidence type="ECO:0000259" key="2">
    <source>
        <dbReference type="Pfam" id="PF18962"/>
    </source>
</evidence>
<name>A0A3E1NDK8_9BACT</name>
<accession>A0A3E1NDK8</accession>
<dbReference type="EMBL" id="QTJU01000012">
    <property type="protein sequence ID" value="RFM26055.1"/>
    <property type="molecule type" value="Genomic_DNA"/>
</dbReference>
<feature type="signal peptide" evidence="1">
    <location>
        <begin position="1"/>
        <end position="39"/>
    </location>
</feature>
<dbReference type="InterPro" id="IPR026444">
    <property type="entry name" value="Secre_tail"/>
</dbReference>
<evidence type="ECO:0000313" key="4">
    <source>
        <dbReference type="Proteomes" id="UP000261284"/>
    </source>
</evidence>
<protein>
    <submittedName>
        <fullName evidence="3">T9SS C-terminal target domain-containing protein</fullName>
    </submittedName>
</protein>
<evidence type="ECO:0000313" key="3">
    <source>
        <dbReference type="EMBL" id="RFM26055.1"/>
    </source>
</evidence>
<reference evidence="3 4" key="1">
    <citation type="submission" date="2018-08" db="EMBL/GenBank/DDBJ databases">
        <title>Chitinophagaceae sp. K23C18032701, a novel bacterium isolated from forest soil.</title>
        <authorList>
            <person name="Wang C."/>
        </authorList>
    </citation>
    <scope>NUCLEOTIDE SEQUENCE [LARGE SCALE GENOMIC DNA]</scope>
    <source>
        <strain evidence="3 4">K23C18032701</strain>
    </source>
</reference>
<comment type="caution">
    <text evidence="3">The sequence shown here is derived from an EMBL/GenBank/DDBJ whole genome shotgun (WGS) entry which is preliminary data.</text>
</comment>